<evidence type="ECO:0000313" key="2">
    <source>
        <dbReference type="EMBL" id="CAB1460243.1"/>
    </source>
</evidence>
<feature type="compositionally biased region" description="Basic and acidic residues" evidence="1">
    <location>
        <begin position="59"/>
        <end position="80"/>
    </location>
</feature>
<name>A0A9N7Z9G7_PLEPL</name>
<dbReference type="EMBL" id="CADEAL010004469">
    <property type="protein sequence ID" value="CAB1460243.1"/>
    <property type="molecule type" value="Genomic_DNA"/>
</dbReference>
<comment type="caution">
    <text evidence="2">The sequence shown here is derived from an EMBL/GenBank/DDBJ whole genome shotgun (WGS) entry which is preliminary data.</text>
</comment>
<reference evidence="2" key="1">
    <citation type="submission" date="2020-03" db="EMBL/GenBank/DDBJ databases">
        <authorList>
            <person name="Weist P."/>
        </authorList>
    </citation>
    <scope>NUCLEOTIDE SEQUENCE</scope>
</reference>
<protein>
    <submittedName>
        <fullName evidence="2">Uncharacterized protein</fullName>
    </submittedName>
</protein>
<evidence type="ECO:0000313" key="3">
    <source>
        <dbReference type="Proteomes" id="UP001153269"/>
    </source>
</evidence>
<feature type="region of interest" description="Disordered" evidence="1">
    <location>
        <begin position="57"/>
        <end position="97"/>
    </location>
</feature>
<evidence type="ECO:0000256" key="1">
    <source>
        <dbReference type="SAM" id="MobiDB-lite"/>
    </source>
</evidence>
<accession>A0A9N7Z9G7</accession>
<keyword evidence="3" id="KW-1185">Reference proteome</keyword>
<organism evidence="2 3">
    <name type="scientific">Pleuronectes platessa</name>
    <name type="common">European plaice</name>
    <dbReference type="NCBI Taxonomy" id="8262"/>
    <lineage>
        <taxon>Eukaryota</taxon>
        <taxon>Metazoa</taxon>
        <taxon>Chordata</taxon>
        <taxon>Craniata</taxon>
        <taxon>Vertebrata</taxon>
        <taxon>Euteleostomi</taxon>
        <taxon>Actinopterygii</taxon>
        <taxon>Neopterygii</taxon>
        <taxon>Teleostei</taxon>
        <taxon>Neoteleostei</taxon>
        <taxon>Acanthomorphata</taxon>
        <taxon>Carangaria</taxon>
        <taxon>Pleuronectiformes</taxon>
        <taxon>Pleuronectoidei</taxon>
        <taxon>Pleuronectidae</taxon>
        <taxon>Pleuronectes</taxon>
    </lineage>
</organism>
<proteinExistence type="predicted"/>
<dbReference type="AlphaFoldDB" id="A0A9N7Z9G7"/>
<sequence length="112" mass="12594">MASEGLSPAPLGPVSSCAAWIRLVPNKKLTGSGSRKMEGRVQMRTCEDVGVPPLWSLRRMVDEKEKERSSERGVDEENRSVGKQRRRQEEETRSRGLLVETVVKEKLSISSR</sequence>
<gene>
    <name evidence="2" type="ORF">PLEPLA_LOCUS48094</name>
</gene>
<dbReference type="Proteomes" id="UP001153269">
    <property type="component" value="Unassembled WGS sequence"/>
</dbReference>